<name>A0A0B0N3V2_GOSAR</name>
<comment type="caution">
    <text evidence="3">The sequence shown here is derived from an EMBL/GenBank/DDBJ whole genome shotgun (WGS) entry which is preliminary data.</text>
</comment>
<keyword evidence="4" id="KW-1185">Reference proteome</keyword>
<evidence type="ECO:0000256" key="1">
    <source>
        <dbReference type="SAM" id="Coils"/>
    </source>
</evidence>
<dbReference type="EMBL" id="JRRC01454263">
    <property type="protein sequence ID" value="KHG06539.1"/>
    <property type="molecule type" value="Genomic_DNA"/>
</dbReference>
<accession>A0A0B0N3V2</accession>
<proteinExistence type="predicted"/>
<dbReference type="GO" id="GO:0080188">
    <property type="term" value="P:gene silencing by siRNA-directed DNA methylation"/>
    <property type="evidence" value="ECO:0007669"/>
    <property type="project" value="InterPro"/>
</dbReference>
<sequence length="168" mass="19581">MAEFRVMQEILDEDDEKLKELRNEYGDVVFEAVSTALMEMNEYNVSGRYPVREVWNRKEERKATMKEIMEYTIKQLKNHKGKRKRMLFDAFKHFGVAGDRDSGIQQSTTRNGNSVTSKMNRLLNEANKIMDQMEFLTAQNKKLLATDAAQSKYLESRAENAEQKVKDA</sequence>
<feature type="coiled-coil region" evidence="1">
    <location>
        <begin position="119"/>
        <end position="146"/>
    </location>
</feature>
<reference evidence="4" key="1">
    <citation type="submission" date="2014-09" db="EMBL/GenBank/DDBJ databases">
        <authorList>
            <person name="Mudge J."/>
            <person name="Ramaraj T."/>
            <person name="Lindquist I.E."/>
            <person name="Bharti A.K."/>
            <person name="Sundararajan A."/>
            <person name="Cameron C.T."/>
            <person name="Woodward J.E."/>
            <person name="May G.D."/>
            <person name="Brubaker C."/>
            <person name="Broadhvest J."/>
            <person name="Wilkins T.A."/>
        </authorList>
    </citation>
    <scope>NUCLEOTIDE SEQUENCE</scope>
    <source>
        <strain evidence="4">cv. AKA8401</strain>
    </source>
</reference>
<dbReference type="PANTHER" id="PTHR21596:SF82">
    <property type="entry name" value="FACTOR OF DNA METHYLATION 5-LIKE"/>
    <property type="match status" value="1"/>
</dbReference>
<dbReference type="InterPro" id="IPR005379">
    <property type="entry name" value="FDM1-5/IDN2_XH"/>
</dbReference>
<evidence type="ECO:0000313" key="3">
    <source>
        <dbReference type="EMBL" id="KHG06539.1"/>
    </source>
</evidence>
<dbReference type="InterPro" id="IPR045177">
    <property type="entry name" value="FDM1-5/IDN2"/>
</dbReference>
<dbReference type="AlphaFoldDB" id="A0A0B0N3V2"/>
<protein>
    <submittedName>
        <fullName evidence="3">Laminin subunit alpha-2</fullName>
    </submittedName>
</protein>
<keyword evidence="1" id="KW-0175">Coiled coil</keyword>
<evidence type="ECO:0000313" key="4">
    <source>
        <dbReference type="Proteomes" id="UP000032142"/>
    </source>
</evidence>
<gene>
    <name evidence="3" type="ORF">F383_33048</name>
</gene>
<evidence type="ECO:0000259" key="2">
    <source>
        <dbReference type="Pfam" id="PF03469"/>
    </source>
</evidence>
<dbReference type="PANTHER" id="PTHR21596">
    <property type="entry name" value="RIBONUCLEASE P SUBUNIT P38"/>
    <property type="match status" value="1"/>
</dbReference>
<feature type="domain" description="Factor of DNA methylation 1-5/IDN2" evidence="2">
    <location>
        <begin position="7"/>
        <end position="82"/>
    </location>
</feature>
<dbReference type="Proteomes" id="UP000032142">
    <property type="component" value="Unassembled WGS sequence"/>
</dbReference>
<organism evidence="3 4">
    <name type="scientific">Gossypium arboreum</name>
    <name type="common">Tree cotton</name>
    <name type="synonym">Gossypium nanking</name>
    <dbReference type="NCBI Taxonomy" id="29729"/>
    <lineage>
        <taxon>Eukaryota</taxon>
        <taxon>Viridiplantae</taxon>
        <taxon>Streptophyta</taxon>
        <taxon>Embryophyta</taxon>
        <taxon>Tracheophyta</taxon>
        <taxon>Spermatophyta</taxon>
        <taxon>Magnoliopsida</taxon>
        <taxon>eudicotyledons</taxon>
        <taxon>Gunneridae</taxon>
        <taxon>Pentapetalae</taxon>
        <taxon>rosids</taxon>
        <taxon>malvids</taxon>
        <taxon>Malvales</taxon>
        <taxon>Malvaceae</taxon>
        <taxon>Malvoideae</taxon>
        <taxon>Gossypium</taxon>
    </lineage>
</organism>
<dbReference type="Pfam" id="PF03469">
    <property type="entry name" value="XH"/>
    <property type="match status" value="1"/>
</dbReference>